<dbReference type="KEGG" id="mant:BHD05_14400"/>
<dbReference type="CDD" id="cd00009">
    <property type="entry name" value="AAA"/>
    <property type="match status" value="1"/>
</dbReference>
<dbReference type="OrthoDB" id="9813147at2"/>
<dbReference type="InterPro" id="IPR025158">
    <property type="entry name" value="Mg_chelat-rel_C"/>
</dbReference>
<reference evidence="3 4" key="1">
    <citation type="submission" date="2016-09" db="EMBL/GenBank/DDBJ databases">
        <title>Complete genome sequence of microbes from the polar regions.</title>
        <authorList>
            <person name="Liao L."/>
            <person name="Chen B."/>
        </authorList>
    </citation>
    <scope>NUCLEOTIDE SEQUENCE [LARGE SCALE GENOMIC DNA]</scope>
    <source>
        <strain evidence="3 4">ZS314</strain>
    </source>
</reference>
<dbReference type="InterPro" id="IPR003593">
    <property type="entry name" value="AAA+_ATPase"/>
</dbReference>
<dbReference type="InterPro" id="IPR000523">
    <property type="entry name" value="Mg_chelatse_chII-like_cat_dom"/>
</dbReference>
<protein>
    <submittedName>
        <fullName evidence="3">Mg chelatase-like protein</fullName>
    </submittedName>
</protein>
<keyword evidence="4" id="KW-1185">Reference proteome</keyword>
<dbReference type="PANTHER" id="PTHR32039">
    <property type="entry name" value="MAGNESIUM-CHELATASE SUBUNIT CHLI"/>
    <property type="match status" value="1"/>
</dbReference>
<dbReference type="InterPro" id="IPR014721">
    <property type="entry name" value="Ribsml_uS5_D2-typ_fold_subgr"/>
</dbReference>
<feature type="domain" description="AAA+ ATPase" evidence="2">
    <location>
        <begin position="214"/>
        <end position="397"/>
    </location>
</feature>
<dbReference type="PRINTS" id="PR00830">
    <property type="entry name" value="ENDOLAPTASE"/>
</dbReference>
<dbReference type="SUPFAM" id="SSF52540">
    <property type="entry name" value="P-loop containing nucleoside triphosphate hydrolases"/>
    <property type="match status" value="1"/>
</dbReference>
<organism evidence="3 4">
    <name type="scientific">Marisediminicola antarctica</name>
    <dbReference type="NCBI Taxonomy" id="674079"/>
    <lineage>
        <taxon>Bacteria</taxon>
        <taxon>Bacillati</taxon>
        <taxon>Actinomycetota</taxon>
        <taxon>Actinomycetes</taxon>
        <taxon>Micrococcales</taxon>
        <taxon>Microbacteriaceae</taxon>
        <taxon>Marisediminicola</taxon>
    </lineage>
</organism>
<comment type="similarity">
    <text evidence="1">Belongs to the Mg-chelatase subunits D/I family. ComM subfamily.</text>
</comment>
<dbReference type="AlphaFoldDB" id="A0A7L5AJ78"/>
<evidence type="ECO:0000259" key="2">
    <source>
        <dbReference type="SMART" id="SM00382"/>
    </source>
</evidence>
<dbReference type="InterPro" id="IPR027417">
    <property type="entry name" value="P-loop_NTPase"/>
</dbReference>
<dbReference type="RefSeq" id="WP_161887056.1">
    <property type="nucleotide sequence ID" value="NZ_CP017146.1"/>
</dbReference>
<dbReference type="InterPro" id="IPR045006">
    <property type="entry name" value="CHLI-like"/>
</dbReference>
<dbReference type="InterPro" id="IPR004482">
    <property type="entry name" value="Mg_chelat-rel"/>
</dbReference>
<proteinExistence type="inferred from homology"/>
<evidence type="ECO:0000313" key="3">
    <source>
        <dbReference type="EMBL" id="QHO70658.1"/>
    </source>
</evidence>
<dbReference type="Pfam" id="PF13541">
    <property type="entry name" value="ChlI"/>
    <property type="match status" value="1"/>
</dbReference>
<evidence type="ECO:0000313" key="4">
    <source>
        <dbReference type="Proteomes" id="UP000464507"/>
    </source>
</evidence>
<dbReference type="Gene3D" id="3.40.50.300">
    <property type="entry name" value="P-loop containing nucleotide triphosphate hydrolases"/>
    <property type="match status" value="1"/>
</dbReference>
<dbReference type="Proteomes" id="UP000464507">
    <property type="component" value="Chromosome"/>
</dbReference>
<accession>A0A7L5AJ78</accession>
<dbReference type="Pfam" id="PF01078">
    <property type="entry name" value="Mg_chelatase"/>
    <property type="match status" value="1"/>
</dbReference>
<dbReference type="Gene3D" id="3.30.230.10">
    <property type="match status" value="1"/>
</dbReference>
<dbReference type="InterPro" id="IPR020568">
    <property type="entry name" value="Ribosomal_Su5_D2-typ_SF"/>
</dbReference>
<gene>
    <name evidence="3" type="ORF">BHD05_14400</name>
</gene>
<dbReference type="SUPFAM" id="SSF54211">
    <property type="entry name" value="Ribosomal protein S5 domain 2-like"/>
    <property type="match status" value="1"/>
</dbReference>
<evidence type="ECO:0000256" key="1">
    <source>
        <dbReference type="ARBA" id="ARBA00006354"/>
    </source>
</evidence>
<name>A0A7L5AJ78_9MICO</name>
<dbReference type="GO" id="GO:0005524">
    <property type="term" value="F:ATP binding"/>
    <property type="evidence" value="ECO:0007669"/>
    <property type="project" value="InterPro"/>
</dbReference>
<dbReference type="SMART" id="SM00382">
    <property type="entry name" value="AAA"/>
    <property type="match status" value="1"/>
</dbReference>
<dbReference type="PANTHER" id="PTHR32039:SF7">
    <property type="entry name" value="COMPETENCE PROTEIN COMM"/>
    <property type="match status" value="1"/>
</dbReference>
<sequence length="511" mass="52908">MPLGRTSAVALLGLTGEIVEVEADISSNLPGFVLIGLPDAALGEARDRVRAAATNTGCEFPARKVTVNLSPAALPKHGSGFDLAIALAILAADRLVNADSVASVVHLGELGLDGRLRPISGILPSTLAAARAGATTVMVPTGNADEAALVPGVRVVGVASLLEAAIWHGGEYTPVPVEPILRAAPMGAAGDNLDLSDIIGNDDAIEAIQVAAAGGHHMFLLGPPGAGKTMLATRLPGILPDLDADAALEVSCVRSLAGLPVGASLATRPPLEAPHHTATAASIVGGGSGVIRPGAAARANHGVLFLDEAPEFQRAVLDALRQPLESGLISIHRANSVAHFPGRFQLVLAANPCPCGQYGARDSECVCAPSARRRYLARLSGPLLDRIDIQLRVARITSATMRMADEKQRADTTTVRSRVVSARAATAERLGATPCALNSQVPGPWLRGPHARLGPSTTVSIDRALERGGLTMRGYDRVLRLAWTFADLDGAQRPTADHLGRALYLRKAISS</sequence>
<dbReference type="EMBL" id="CP017146">
    <property type="protein sequence ID" value="QHO70658.1"/>
    <property type="molecule type" value="Genomic_DNA"/>
</dbReference>
<dbReference type="Pfam" id="PF13335">
    <property type="entry name" value="Mg_chelatase_C"/>
    <property type="match status" value="1"/>
</dbReference>
<dbReference type="NCBIfam" id="TIGR00368">
    <property type="entry name" value="YifB family Mg chelatase-like AAA ATPase"/>
    <property type="match status" value="1"/>
</dbReference>